<reference evidence="2 3" key="1">
    <citation type="submission" date="2016-07" db="EMBL/GenBank/DDBJ databases">
        <title>Draft genome of Scalindua rubra, obtained from a brine-seawater interface in the Red Sea, sheds light on salt adaptation in anammox bacteria.</title>
        <authorList>
            <person name="Speth D.R."/>
            <person name="Lagkouvardos I."/>
            <person name="Wang Y."/>
            <person name="Qian P.-Y."/>
            <person name="Dutilh B.E."/>
            <person name="Jetten M.S."/>
        </authorList>
    </citation>
    <scope>NUCLEOTIDE SEQUENCE [LARGE SCALE GENOMIC DNA]</scope>
    <source>
        <strain evidence="2">BSI-1</strain>
    </source>
</reference>
<dbReference type="AlphaFoldDB" id="A0A1E3X5U8"/>
<proteinExistence type="predicted"/>
<keyword evidence="1" id="KW-1133">Transmembrane helix</keyword>
<accession>A0A1E3X5U8</accession>
<keyword evidence="1" id="KW-0812">Transmembrane</keyword>
<sequence length="329" mass="38357">MRIKIINISKITGLVCISIIVIMTNLSFTIGNEITNPLECLSGQAFQVSNVTKPGYKPVPDTCAYVEDGGELNDNFLYKEWCEETFDNGNYIYEAYKNIAFNIKYTPDPKRTDFWQTPLETTKRKRGDCEDIVFHFFSKLPPNQKNAEIVWGWVIDKRREIGKAHVWYQLTDKKWQKYVVEGFSKDWNGIIPMGIVENTETRNPILIISHGMVSRLSRLLPEVEEWNMCQTLVDLFTSKDFISHVPGSQFFLQDMSIQLHLSDLEYIEYPANTQYKSRQDTQSLDDSPGRKMIPNMDKKICNIFKKLHKVFSRYENQKESYQAKHTDLS</sequence>
<dbReference type="Gene3D" id="3.10.620.30">
    <property type="match status" value="1"/>
</dbReference>
<organism evidence="2 3">
    <name type="scientific">Candidatus Scalindua rubra</name>
    <dbReference type="NCBI Taxonomy" id="1872076"/>
    <lineage>
        <taxon>Bacteria</taxon>
        <taxon>Pseudomonadati</taxon>
        <taxon>Planctomycetota</taxon>
        <taxon>Candidatus Brocadiia</taxon>
        <taxon>Candidatus Brocadiales</taxon>
        <taxon>Candidatus Scalinduaceae</taxon>
        <taxon>Candidatus Scalindua</taxon>
    </lineage>
</organism>
<evidence type="ECO:0000313" key="3">
    <source>
        <dbReference type="Proteomes" id="UP000094056"/>
    </source>
</evidence>
<evidence type="ECO:0000256" key="1">
    <source>
        <dbReference type="SAM" id="Phobius"/>
    </source>
</evidence>
<keyword evidence="1" id="KW-0472">Membrane</keyword>
<dbReference type="EMBL" id="MAYW01000153">
    <property type="protein sequence ID" value="ODS30998.1"/>
    <property type="molecule type" value="Genomic_DNA"/>
</dbReference>
<name>A0A1E3X5U8_9BACT</name>
<feature type="transmembrane region" description="Helical" evidence="1">
    <location>
        <begin position="12"/>
        <end position="31"/>
    </location>
</feature>
<comment type="caution">
    <text evidence="2">The sequence shown here is derived from an EMBL/GenBank/DDBJ whole genome shotgun (WGS) entry which is preliminary data.</text>
</comment>
<evidence type="ECO:0000313" key="2">
    <source>
        <dbReference type="EMBL" id="ODS30998.1"/>
    </source>
</evidence>
<evidence type="ECO:0008006" key="4">
    <source>
        <dbReference type="Google" id="ProtNLM"/>
    </source>
</evidence>
<protein>
    <recommendedName>
        <fullName evidence="4">Transglutaminase-like domain-containing protein</fullName>
    </recommendedName>
</protein>
<dbReference type="Proteomes" id="UP000094056">
    <property type="component" value="Unassembled WGS sequence"/>
</dbReference>
<gene>
    <name evidence="2" type="ORF">SCARUB_03876</name>
</gene>